<gene>
    <name evidence="2" type="ORF">Tci_548084</name>
</gene>
<feature type="non-terminal residue" evidence="2">
    <location>
        <position position="1"/>
    </location>
</feature>
<reference evidence="2" key="1">
    <citation type="journal article" date="2019" name="Sci. Rep.">
        <title>Draft genome of Tanacetum cinerariifolium, the natural source of mosquito coil.</title>
        <authorList>
            <person name="Yamashiro T."/>
            <person name="Shiraishi A."/>
            <person name="Satake H."/>
            <person name="Nakayama K."/>
        </authorList>
    </citation>
    <scope>NUCLEOTIDE SEQUENCE</scope>
</reference>
<protein>
    <submittedName>
        <fullName evidence="2">Uncharacterized protein</fullName>
    </submittedName>
</protein>
<organism evidence="2">
    <name type="scientific">Tanacetum cinerariifolium</name>
    <name type="common">Dalmatian daisy</name>
    <name type="synonym">Chrysanthemum cinerariifolium</name>
    <dbReference type="NCBI Taxonomy" id="118510"/>
    <lineage>
        <taxon>Eukaryota</taxon>
        <taxon>Viridiplantae</taxon>
        <taxon>Streptophyta</taxon>
        <taxon>Embryophyta</taxon>
        <taxon>Tracheophyta</taxon>
        <taxon>Spermatophyta</taxon>
        <taxon>Magnoliopsida</taxon>
        <taxon>eudicotyledons</taxon>
        <taxon>Gunneridae</taxon>
        <taxon>Pentapetalae</taxon>
        <taxon>asterids</taxon>
        <taxon>campanulids</taxon>
        <taxon>Asterales</taxon>
        <taxon>Asteraceae</taxon>
        <taxon>Asteroideae</taxon>
        <taxon>Anthemideae</taxon>
        <taxon>Anthemidinae</taxon>
        <taxon>Tanacetum</taxon>
    </lineage>
</organism>
<feature type="compositionally biased region" description="Acidic residues" evidence="1">
    <location>
        <begin position="87"/>
        <end position="97"/>
    </location>
</feature>
<feature type="region of interest" description="Disordered" evidence="1">
    <location>
        <begin position="47"/>
        <end position="151"/>
    </location>
</feature>
<sequence length="527" mass="59234">SVAIRDILGVSISKKKALAKADRSKGIEILSDVALSESTQLIEAIKRSKKDYHISQASGLDEGTGTKPGVLDVPIYDSESKNKPWGDSEDDNGDDNDNDSKGDKHKADSDDDGNSDVDDNERTNLDDNDENPSFTLKDYNEEELDEEYEYDDDNENVFEEEDGDLYNDVDVRLLGAKHEQEIKGDEEMTYVDQNFLKKSHMSKSIIKEESSTQAPFLFTVPQTAILTTTITHDTTVTLTISMITLTTQSLAPITVPTTTLIPALWNFSSLFGFDQRVSTLETELCQLKQADHSTQLLESIKSQFPTMVDDLLSTKTGYATRTDLKSYTKEFEKKAQEERKLYIDVVEKSVKDIIKDEVKSLLPQILPKEVSDFSTPVIQSIIKESLENVVLAKSSSQPKSTYEAAKSLTEFELKNILLDKIKRSTKSQPKSSSKSMQVEEPVFETADTEMLQDQGGLAFNLLKGTCKSFVELEYHFEECYKAVTDQLDWNNPEGHEYPFDLSKSLPLMEAQGCQVVHADYFNNDLEL</sequence>
<evidence type="ECO:0000313" key="2">
    <source>
        <dbReference type="EMBL" id="GEZ76111.1"/>
    </source>
</evidence>
<feature type="compositionally biased region" description="Acidic residues" evidence="1">
    <location>
        <begin position="140"/>
        <end position="151"/>
    </location>
</feature>
<feature type="compositionally biased region" description="Acidic residues" evidence="1">
    <location>
        <begin position="109"/>
        <end position="119"/>
    </location>
</feature>
<name>A0A699IMS4_TANCI</name>
<evidence type="ECO:0000256" key="1">
    <source>
        <dbReference type="SAM" id="MobiDB-lite"/>
    </source>
</evidence>
<comment type="caution">
    <text evidence="2">The sequence shown here is derived from an EMBL/GenBank/DDBJ whole genome shotgun (WGS) entry which is preliminary data.</text>
</comment>
<proteinExistence type="predicted"/>
<feature type="compositionally biased region" description="Basic and acidic residues" evidence="1">
    <location>
        <begin position="98"/>
        <end position="108"/>
    </location>
</feature>
<dbReference type="EMBL" id="BKCJ010320027">
    <property type="protein sequence ID" value="GEZ76111.1"/>
    <property type="molecule type" value="Genomic_DNA"/>
</dbReference>
<dbReference type="AlphaFoldDB" id="A0A699IMS4"/>
<accession>A0A699IMS4</accession>